<name>Q5FLU1_LACAC</name>
<dbReference type="InterPro" id="IPR021835">
    <property type="entry name" value="DUF3427"/>
</dbReference>
<feature type="domain" description="DUF3427" evidence="1">
    <location>
        <begin position="2"/>
        <end position="88"/>
    </location>
</feature>
<dbReference type="KEGG" id="lac:LBA0443"/>
<organism evidence="3">
    <name type="scientific">Lactobacillus acidophilus (strain ATCC 700396 / NCK56 / N2 / NCFM)</name>
    <dbReference type="NCBI Taxonomy" id="272621"/>
    <lineage>
        <taxon>Bacteria</taxon>
        <taxon>Bacillati</taxon>
        <taxon>Bacillota</taxon>
        <taxon>Bacilli</taxon>
        <taxon>Lactobacillales</taxon>
        <taxon>Lactobacillaceae</taxon>
        <taxon>Lactobacillus</taxon>
    </lineage>
</organism>
<sequence>MYSKYPRKLNSKEIQSFKDDKIAFHLFVKKSDDDGKSFIYLGTCQPQKESFRQKEMKKIDKNNNSKLVPVVSINLKLEKSVDINTYYMLTKMKY</sequence>
<dbReference type="eggNOG" id="COG1061">
    <property type="taxonomic scope" value="Bacteria"/>
</dbReference>
<gene>
    <name evidence="2" type="ordered locus">LBA0443</name>
</gene>
<dbReference type="HOGENOM" id="CLU_2382391_0_0_9"/>
<reference evidence="2 3" key="1">
    <citation type="journal article" date="2005" name="Proc. Natl. Acad. Sci. U.S.A.">
        <title>Complete genome sequence of the probiotic lactic acid bacterium Lactobacillus acidophilus NCFM.</title>
        <authorList>
            <person name="Altermann E."/>
            <person name="Russell W.M."/>
            <person name="Azcarate-Peril M.A."/>
            <person name="Barrangou R."/>
            <person name="Buck B.L."/>
            <person name="McAuliffe O."/>
            <person name="Souther N."/>
            <person name="Dobson A."/>
            <person name="Duong T."/>
            <person name="Callanan M."/>
            <person name="Lick S."/>
            <person name="Hamrick A."/>
            <person name="Cano R."/>
            <person name="Klaenhammer T.R."/>
        </authorList>
    </citation>
    <scope>NUCLEOTIDE SEQUENCE [LARGE SCALE GENOMIC DNA]</scope>
    <source>
        <strain evidence="3">ATCC 700396 / NCK56 / N2 / NCFM</strain>
    </source>
</reference>
<accession>Q5FLU1</accession>
<dbReference type="OrthoDB" id="9776021at2"/>
<dbReference type="STRING" id="272621.LBA0443"/>
<keyword evidence="3" id="KW-1185">Reference proteome</keyword>
<dbReference type="Proteomes" id="UP000006381">
    <property type="component" value="Chromosome"/>
</dbReference>
<dbReference type="AlphaFoldDB" id="Q5FLU1"/>
<dbReference type="BioCyc" id="LACI272621:G1G49-457-MONOMER"/>
<dbReference type="Pfam" id="PF11907">
    <property type="entry name" value="DUF3427"/>
    <property type="match status" value="1"/>
</dbReference>
<dbReference type="EMBL" id="CP000033">
    <property type="protein sequence ID" value="AAV42333.1"/>
    <property type="molecule type" value="Genomic_DNA"/>
</dbReference>
<proteinExistence type="predicted"/>
<evidence type="ECO:0000313" key="3">
    <source>
        <dbReference type="Proteomes" id="UP000006381"/>
    </source>
</evidence>
<evidence type="ECO:0000313" key="2">
    <source>
        <dbReference type="EMBL" id="AAV42333.1"/>
    </source>
</evidence>
<evidence type="ECO:0000259" key="1">
    <source>
        <dbReference type="Pfam" id="PF11907"/>
    </source>
</evidence>
<protein>
    <recommendedName>
        <fullName evidence="1">DUF3427 domain-containing protein</fullName>
    </recommendedName>
</protein>